<evidence type="ECO:0000256" key="7">
    <source>
        <dbReference type="ARBA" id="ARBA00022777"/>
    </source>
</evidence>
<keyword evidence="16" id="KW-0472">Membrane</keyword>
<evidence type="ECO:0000256" key="5">
    <source>
        <dbReference type="ARBA" id="ARBA00022679"/>
    </source>
</evidence>
<keyword evidence="8 13" id="KW-0067">ATP-binding</keyword>
<dbReference type="GO" id="GO:0005524">
    <property type="term" value="F:ATP binding"/>
    <property type="evidence" value="ECO:0007669"/>
    <property type="project" value="UniProtKB-UniRule"/>
</dbReference>
<keyword evidence="10" id="KW-0539">Nucleus</keyword>
<dbReference type="GO" id="GO:0005634">
    <property type="term" value="C:nucleus"/>
    <property type="evidence" value="ECO:0007669"/>
    <property type="project" value="UniProtKB-SubCell"/>
</dbReference>
<dbReference type="FunFam" id="1.10.510.10:FF:000037">
    <property type="entry name" value="Serine/threonine-protein kinase tousled-like 2"/>
    <property type="match status" value="1"/>
</dbReference>
<dbReference type="PROSITE" id="PS00108">
    <property type="entry name" value="PROTEIN_KINASE_ST"/>
    <property type="match status" value="1"/>
</dbReference>
<protein>
    <recommendedName>
        <fullName evidence="3">non-specific serine/threonine protein kinase</fullName>
        <ecNumber evidence="3">2.7.11.1</ecNumber>
    </recommendedName>
</protein>
<sequence length="697" mass="80102">VARAPRRCFSLPTPSLICALVSAAMMEELHSLDPRRQELLEARFTGVSVIKSFLFAPFGVALLHFFILQHFIPSLTPFCFLNFYVLSSSFHVCQFAGGSGPGTSPARGIPPVVRSSPQHSLSNPPVTVSTFALRCFSCLFSLVLHSLPCLSLIQTWESDLTIEKLTAMENNKNSDLEKKEGRIDDLLRANCDLRRQIDEQQRMLERYKERLNKCVTMSKKLLIEKSKQEKMACRDKSMQDRLRLGHFTTVRHGASFTEQWTDGYAFQNLIKQQERINSQREDIERQRKLLAKRKPPSMAQAPPPSLEQNKRKSKTNGTESETLSQAEYHEQEEIFKLRLGYLKKEEAEIQAELERLERVRNLHIRELKRIHNEDNSQFKDHPTLNDRYLLLHLLGRGGFSEVYKAFDLTEQRYVAVKIHQLNKNWRDEKKENYHKHACREYRIHKELDHPRIVKLYDYFSLDTDSFCTVLEYCEGNDLDFYLKQHKLMSEKEGRSIIMQIVNALKYLNEIRPPIIHYDLKPGNILLVNGTACGEIKITDFGLSKIMDDDSYNSVDGMELTSQGAGTYWYLPPECFVVGKEPPKISNKVDVWSVGVIFYQCLYGRKPFGHNQSQQDILQENTILKATEVQFPPKPVVSPEAKAFIRRCLVYRKEDRIDVHQLASDPFLMPHIRKSVASSGTSGMAVASTSSSNNSASN</sequence>
<feature type="region of interest" description="Disordered" evidence="15">
    <location>
        <begin position="290"/>
        <end position="326"/>
    </location>
</feature>
<gene>
    <name evidence="18" type="primary">TLK2</name>
    <name evidence="18" type="synonym">tlk2</name>
</gene>
<evidence type="ECO:0000313" key="18">
    <source>
        <dbReference type="Ensembl" id="ENSNFUP00015007277.1"/>
    </source>
</evidence>
<dbReference type="InterPro" id="IPR008271">
    <property type="entry name" value="Ser/Thr_kinase_AS"/>
</dbReference>
<dbReference type="GO" id="GO:0035556">
    <property type="term" value="P:intracellular signal transduction"/>
    <property type="evidence" value="ECO:0007669"/>
    <property type="project" value="TreeGrafter"/>
</dbReference>
<evidence type="ECO:0000256" key="8">
    <source>
        <dbReference type="ARBA" id="ARBA00022840"/>
    </source>
</evidence>
<name>A0A8C6KNC8_NOTFU</name>
<dbReference type="SMART" id="SM00220">
    <property type="entry name" value="S_TKc"/>
    <property type="match status" value="1"/>
</dbReference>
<evidence type="ECO:0000256" key="2">
    <source>
        <dbReference type="ARBA" id="ARBA00004123"/>
    </source>
</evidence>
<dbReference type="PANTHER" id="PTHR22974:SF20">
    <property type="entry name" value="SERINE_THREONINE-PROTEIN KINASE TOUSLED-LIKE 2"/>
    <property type="match status" value="1"/>
</dbReference>
<comment type="catalytic activity">
    <reaction evidence="11">
        <text>L-threonyl-[protein] + ATP = O-phospho-L-threonyl-[protein] + ADP + H(+)</text>
        <dbReference type="Rhea" id="RHEA:46608"/>
        <dbReference type="Rhea" id="RHEA-COMP:11060"/>
        <dbReference type="Rhea" id="RHEA-COMP:11605"/>
        <dbReference type="ChEBI" id="CHEBI:15378"/>
        <dbReference type="ChEBI" id="CHEBI:30013"/>
        <dbReference type="ChEBI" id="CHEBI:30616"/>
        <dbReference type="ChEBI" id="CHEBI:61977"/>
        <dbReference type="ChEBI" id="CHEBI:456216"/>
        <dbReference type="EC" id="2.7.11.1"/>
    </reaction>
</comment>
<keyword evidence="7" id="KW-0418">Kinase</keyword>
<evidence type="ECO:0000256" key="15">
    <source>
        <dbReference type="SAM" id="MobiDB-lite"/>
    </source>
</evidence>
<dbReference type="AlphaFoldDB" id="A0A8C6KNC8"/>
<dbReference type="CDD" id="cd14041">
    <property type="entry name" value="STKc_TLK2"/>
    <property type="match status" value="1"/>
</dbReference>
<dbReference type="InterPro" id="IPR000719">
    <property type="entry name" value="Prot_kinase_dom"/>
</dbReference>
<dbReference type="PROSITE" id="PS00107">
    <property type="entry name" value="PROTEIN_KINASE_ATP"/>
    <property type="match status" value="1"/>
</dbReference>
<reference evidence="18" key="1">
    <citation type="submission" date="2014-08" db="EMBL/GenBank/DDBJ databases">
        <authorList>
            <person name="Senf B."/>
            <person name="Petzold A."/>
            <person name="Downie B.R."/>
            <person name="Koch P."/>
            <person name="Platzer M."/>
        </authorList>
    </citation>
    <scope>NUCLEOTIDE SEQUENCE [LARGE SCALE GENOMIC DNA]</scope>
    <source>
        <strain evidence="18">GRZ</strain>
    </source>
</reference>
<comment type="catalytic activity">
    <reaction evidence="12">
        <text>L-seryl-[protein] + ATP = O-phospho-L-seryl-[protein] + ADP + H(+)</text>
        <dbReference type="Rhea" id="RHEA:17989"/>
        <dbReference type="Rhea" id="RHEA-COMP:9863"/>
        <dbReference type="Rhea" id="RHEA-COMP:11604"/>
        <dbReference type="ChEBI" id="CHEBI:15378"/>
        <dbReference type="ChEBI" id="CHEBI:29999"/>
        <dbReference type="ChEBI" id="CHEBI:30616"/>
        <dbReference type="ChEBI" id="CHEBI:83421"/>
        <dbReference type="ChEBI" id="CHEBI:456216"/>
        <dbReference type="EC" id="2.7.11.1"/>
    </reaction>
</comment>
<dbReference type="EC" id="2.7.11.1" evidence="3"/>
<dbReference type="InterPro" id="IPR017441">
    <property type="entry name" value="Protein_kinase_ATP_BS"/>
</dbReference>
<evidence type="ECO:0000256" key="9">
    <source>
        <dbReference type="ARBA" id="ARBA00023054"/>
    </source>
</evidence>
<dbReference type="GeneTree" id="ENSGT00950000182984"/>
<evidence type="ECO:0000256" key="16">
    <source>
        <dbReference type="SAM" id="Phobius"/>
    </source>
</evidence>
<proteinExistence type="predicted"/>
<dbReference type="SUPFAM" id="SSF56112">
    <property type="entry name" value="Protein kinase-like (PK-like)"/>
    <property type="match status" value="1"/>
</dbReference>
<evidence type="ECO:0000256" key="4">
    <source>
        <dbReference type="ARBA" id="ARBA00022527"/>
    </source>
</evidence>
<organism evidence="18 19">
    <name type="scientific">Nothobranchius furzeri</name>
    <name type="common">Turquoise killifish</name>
    <dbReference type="NCBI Taxonomy" id="105023"/>
    <lineage>
        <taxon>Eukaryota</taxon>
        <taxon>Metazoa</taxon>
        <taxon>Chordata</taxon>
        <taxon>Craniata</taxon>
        <taxon>Vertebrata</taxon>
        <taxon>Euteleostomi</taxon>
        <taxon>Actinopterygii</taxon>
        <taxon>Neopterygii</taxon>
        <taxon>Teleostei</taxon>
        <taxon>Neoteleostei</taxon>
        <taxon>Acanthomorphata</taxon>
        <taxon>Ovalentaria</taxon>
        <taxon>Atherinomorphae</taxon>
        <taxon>Cyprinodontiformes</taxon>
        <taxon>Nothobranchiidae</taxon>
        <taxon>Nothobranchius</taxon>
    </lineage>
</organism>
<evidence type="ECO:0000256" key="14">
    <source>
        <dbReference type="SAM" id="Coils"/>
    </source>
</evidence>
<evidence type="ECO:0000256" key="13">
    <source>
        <dbReference type="PROSITE-ProRule" id="PRU10141"/>
    </source>
</evidence>
<dbReference type="GO" id="GO:0048471">
    <property type="term" value="C:perinuclear region of cytoplasm"/>
    <property type="evidence" value="ECO:0007669"/>
    <property type="project" value="TreeGrafter"/>
</dbReference>
<dbReference type="Pfam" id="PF00069">
    <property type="entry name" value="Pkinase"/>
    <property type="match status" value="1"/>
</dbReference>
<comment type="cofactor">
    <cofactor evidence="1">
        <name>Mg(2+)</name>
        <dbReference type="ChEBI" id="CHEBI:18420"/>
    </cofactor>
</comment>
<dbReference type="InterPro" id="IPR011009">
    <property type="entry name" value="Kinase-like_dom_sf"/>
</dbReference>
<dbReference type="Proteomes" id="UP000694548">
    <property type="component" value="Chromosome sgr05"/>
</dbReference>
<feature type="domain" description="Protein kinase" evidence="17">
    <location>
        <begin position="388"/>
        <end position="667"/>
    </location>
</feature>
<comment type="subcellular location">
    <subcellularLocation>
        <location evidence="2">Nucleus</location>
    </subcellularLocation>
</comment>
<keyword evidence="16" id="KW-0812">Transmembrane</keyword>
<evidence type="ECO:0000256" key="10">
    <source>
        <dbReference type="ARBA" id="ARBA00023242"/>
    </source>
</evidence>
<dbReference type="PANTHER" id="PTHR22974">
    <property type="entry name" value="MIXED LINEAGE PROTEIN KINASE"/>
    <property type="match status" value="1"/>
</dbReference>
<dbReference type="GO" id="GO:0007059">
    <property type="term" value="P:chromosome segregation"/>
    <property type="evidence" value="ECO:0007669"/>
    <property type="project" value="TreeGrafter"/>
</dbReference>
<evidence type="ECO:0000256" key="11">
    <source>
        <dbReference type="ARBA" id="ARBA00047899"/>
    </source>
</evidence>
<reference evidence="18" key="3">
    <citation type="submission" date="2025-09" db="UniProtKB">
        <authorList>
            <consortium name="Ensembl"/>
        </authorList>
    </citation>
    <scope>IDENTIFICATION</scope>
</reference>
<evidence type="ECO:0000313" key="19">
    <source>
        <dbReference type="Proteomes" id="UP000694548"/>
    </source>
</evidence>
<feature type="transmembrane region" description="Helical" evidence="16">
    <location>
        <begin position="47"/>
        <end position="68"/>
    </location>
</feature>
<accession>A0A8C6KNC8</accession>
<keyword evidence="4" id="KW-0723">Serine/threonine-protein kinase</keyword>
<feature type="binding site" evidence="13">
    <location>
        <position position="417"/>
    </location>
    <ligand>
        <name>ATP</name>
        <dbReference type="ChEBI" id="CHEBI:30616"/>
    </ligand>
</feature>
<dbReference type="PROSITE" id="PS50011">
    <property type="entry name" value="PROTEIN_KINASE_DOM"/>
    <property type="match status" value="1"/>
</dbReference>
<evidence type="ECO:0000256" key="6">
    <source>
        <dbReference type="ARBA" id="ARBA00022741"/>
    </source>
</evidence>
<dbReference type="GO" id="GO:0004674">
    <property type="term" value="F:protein serine/threonine kinase activity"/>
    <property type="evidence" value="ECO:0007669"/>
    <property type="project" value="UniProtKB-KW"/>
</dbReference>
<evidence type="ECO:0000256" key="12">
    <source>
        <dbReference type="ARBA" id="ARBA00048679"/>
    </source>
</evidence>
<keyword evidence="16" id="KW-1133">Transmembrane helix</keyword>
<feature type="compositionally biased region" description="Polar residues" evidence="15">
    <location>
        <begin position="315"/>
        <end position="325"/>
    </location>
</feature>
<dbReference type="Gene3D" id="1.10.510.10">
    <property type="entry name" value="Transferase(Phosphotransferase) domain 1"/>
    <property type="match status" value="1"/>
</dbReference>
<keyword evidence="5" id="KW-0808">Transferase</keyword>
<evidence type="ECO:0000259" key="17">
    <source>
        <dbReference type="PROSITE" id="PS50011"/>
    </source>
</evidence>
<keyword evidence="6 13" id="KW-0547">Nucleotide-binding</keyword>
<keyword evidence="19" id="KW-1185">Reference proteome</keyword>
<evidence type="ECO:0000256" key="3">
    <source>
        <dbReference type="ARBA" id="ARBA00012513"/>
    </source>
</evidence>
<dbReference type="Ensembl" id="ENSNFUT00015007660.1">
    <property type="protein sequence ID" value="ENSNFUP00015007277.1"/>
    <property type="gene ID" value="ENSNFUG00015003526.1"/>
</dbReference>
<keyword evidence="9 14" id="KW-0175">Coiled coil</keyword>
<evidence type="ECO:0000256" key="1">
    <source>
        <dbReference type="ARBA" id="ARBA00001946"/>
    </source>
</evidence>
<reference evidence="18" key="2">
    <citation type="submission" date="2025-08" db="UniProtKB">
        <authorList>
            <consortium name="Ensembl"/>
        </authorList>
    </citation>
    <scope>IDENTIFICATION</scope>
</reference>
<feature type="coiled-coil region" evidence="14">
    <location>
        <begin position="339"/>
        <end position="373"/>
    </location>
</feature>